<organism evidence="10 11">
    <name type="scientific">Candidatus Entotheonella gemina</name>
    <dbReference type="NCBI Taxonomy" id="1429439"/>
    <lineage>
        <taxon>Bacteria</taxon>
        <taxon>Pseudomonadati</taxon>
        <taxon>Nitrospinota/Tectimicrobiota group</taxon>
        <taxon>Candidatus Tectimicrobiota</taxon>
        <taxon>Candidatus Entotheonellia</taxon>
        <taxon>Candidatus Entotheonellales</taxon>
        <taxon>Candidatus Entotheonellaceae</taxon>
        <taxon>Candidatus Entotheonella</taxon>
    </lineage>
</organism>
<dbReference type="CDD" id="cd00567">
    <property type="entry name" value="ACAD"/>
    <property type="match status" value="1"/>
</dbReference>
<keyword evidence="5 6" id="KW-0560">Oxidoreductase</keyword>
<keyword evidence="11" id="KW-1185">Reference proteome</keyword>
<dbReference type="InterPro" id="IPR036250">
    <property type="entry name" value="AcylCo_DH-like_C"/>
</dbReference>
<evidence type="ECO:0000259" key="8">
    <source>
        <dbReference type="Pfam" id="PF02770"/>
    </source>
</evidence>
<comment type="caution">
    <text evidence="10">The sequence shown here is derived from an EMBL/GenBank/DDBJ whole genome shotgun (WGS) entry which is preliminary data.</text>
</comment>
<keyword evidence="4 6" id="KW-0274">FAD</keyword>
<dbReference type="GO" id="GO:0003995">
    <property type="term" value="F:acyl-CoA dehydrogenase activity"/>
    <property type="evidence" value="ECO:0007669"/>
    <property type="project" value="TreeGrafter"/>
</dbReference>
<evidence type="ECO:0000259" key="9">
    <source>
        <dbReference type="Pfam" id="PF02771"/>
    </source>
</evidence>
<reference evidence="10 11" key="1">
    <citation type="journal article" date="2014" name="Nature">
        <title>An environmental bacterial taxon with a large and distinct metabolic repertoire.</title>
        <authorList>
            <person name="Wilson M.C."/>
            <person name="Mori T."/>
            <person name="Ruckert C."/>
            <person name="Uria A.R."/>
            <person name="Helf M.J."/>
            <person name="Takada K."/>
            <person name="Gernert C."/>
            <person name="Steffens U.A."/>
            <person name="Heycke N."/>
            <person name="Schmitt S."/>
            <person name="Rinke C."/>
            <person name="Helfrich E.J."/>
            <person name="Brachmann A.O."/>
            <person name="Gurgui C."/>
            <person name="Wakimoto T."/>
            <person name="Kracht M."/>
            <person name="Crusemann M."/>
            <person name="Hentschel U."/>
            <person name="Abe I."/>
            <person name="Matsunaga S."/>
            <person name="Kalinowski J."/>
            <person name="Takeyama H."/>
            <person name="Piel J."/>
        </authorList>
    </citation>
    <scope>NUCLEOTIDE SEQUENCE [LARGE SCALE GENOMIC DNA]</scope>
    <source>
        <strain evidence="11">TSY2</strain>
    </source>
</reference>
<dbReference type="Proteomes" id="UP000019140">
    <property type="component" value="Unassembled WGS sequence"/>
</dbReference>
<dbReference type="InterPro" id="IPR037069">
    <property type="entry name" value="AcylCoA_DH/ox_N_sf"/>
</dbReference>
<comment type="cofactor">
    <cofactor evidence="1 6">
        <name>FAD</name>
        <dbReference type="ChEBI" id="CHEBI:57692"/>
    </cofactor>
</comment>
<name>W4MAQ3_9BACT</name>
<evidence type="ECO:0000313" key="10">
    <source>
        <dbReference type="EMBL" id="ETX06986.1"/>
    </source>
</evidence>
<dbReference type="EMBL" id="AZHX01000555">
    <property type="protein sequence ID" value="ETX06986.1"/>
    <property type="molecule type" value="Genomic_DNA"/>
</dbReference>
<dbReference type="Pfam" id="PF02771">
    <property type="entry name" value="Acyl-CoA_dh_N"/>
    <property type="match status" value="1"/>
</dbReference>
<feature type="domain" description="Acyl-CoA oxidase/dehydrogenase middle" evidence="8">
    <location>
        <begin position="124"/>
        <end position="202"/>
    </location>
</feature>
<dbReference type="SUPFAM" id="SSF56645">
    <property type="entry name" value="Acyl-CoA dehydrogenase NM domain-like"/>
    <property type="match status" value="1"/>
</dbReference>
<dbReference type="Gene3D" id="1.20.140.10">
    <property type="entry name" value="Butyryl-CoA Dehydrogenase, subunit A, domain 3"/>
    <property type="match status" value="1"/>
</dbReference>
<dbReference type="SUPFAM" id="SSF47203">
    <property type="entry name" value="Acyl-CoA dehydrogenase C-terminal domain-like"/>
    <property type="match status" value="1"/>
</dbReference>
<evidence type="ECO:0000259" key="7">
    <source>
        <dbReference type="Pfam" id="PF00441"/>
    </source>
</evidence>
<evidence type="ECO:0000256" key="1">
    <source>
        <dbReference type="ARBA" id="ARBA00001974"/>
    </source>
</evidence>
<evidence type="ECO:0000313" key="11">
    <source>
        <dbReference type="Proteomes" id="UP000019140"/>
    </source>
</evidence>
<dbReference type="PANTHER" id="PTHR43884">
    <property type="entry name" value="ACYL-COA DEHYDROGENASE"/>
    <property type="match status" value="1"/>
</dbReference>
<dbReference type="HOGENOM" id="CLU_018204_5_2_7"/>
<protein>
    <recommendedName>
        <fullName evidence="12">Acyl-CoA dehydrogenase</fullName>
    </recommendedName>
</protein>
<gene>
    <name evidence="10" type="ORF">ETSY2_13860</name>
</gene>
<sequence length="388" mass="41886">MDMILSEEQELLFKTALEFAQQALTADQIESLEGQEPGFDLDVWQQMVDMGWTGIVFPAAYGGADLTLMDLSLIVEACAQAALPSPLFASVIEAGMLIDQVGSDHDRSAWLPLIAAGKTVLTTAILESSGGFEPAEIEMQAETTASGYRLNGAKRWVRDAAVAETLVVLARSRDTASALTLFLVPASTPGVSYQRLSVSGGERLYDVAFADVDLPADAVLGPPGEAWPAVRALHQRGACLKAAELVGIGQAALELTLEYAKTRVQFGNPLGSFQAVQHHCANMYRNLEACRLLTYQAATRLSEGQGAEREVAMAKAKASEVIPVMIQLAHQIHGAVGYYRDYPLGLYHDRALAAQAAYGTSRHYRRRLAQLLRQDPIGFRGRAQHAAS</sequence>
<dbReference type="InterPro" id="IPR013786">
    <property type="entry name" value="AcylCoA_DH/ox_N"/>
</dbReference>
<feature type="domain" description="Acyl-CoA dehydrogenase/oxidase N-terminal" evidence="9">
    <location>
        <begin position="6"/>
        <end position="118"/>
    </location>
</feature>
<proteinExistence type="inferred from homology"/>
<dbReference type="GO" id="GO:0050660">
    <property type="term" value="F:flavin adenine dinucleotide binding"/>
    <property type="evidence" value="ECO:0007669"/>
    <property type="project" value="InterPro"/>
</dbReference>
<evidence type="ECO:0000256" key="3">
    <source>
        <dbReference type="ARBA" id="ARBA00022630"/>
    </source>
</evidence>
<dbReference type="PANTHER" id="PTHR43884:SF20">
    <property type="entry name" value="ACYL-COA DEHYDROGENASE FADE28"/>
    <property type="match status" value="1"/>
</dbReference>
<dbReference type="Gene3D" id="2.40.110.10">
    <property type="entry name" value="Butyryl-CoA Dehydrogenase, subunit A, domain 2"/>
    <property type="match status" value="1"/>
</dbReference>
<feature type="domain" description="Acyl-CoA dehydrogenase/oxidase C-terminal" evidence="7">
    <location>
        <begin position="240"/>
        <end position="370"/>
    </location>
</feature>
<evidence type="ECO:0000256" key="5">
    <source>
        <dbReference type="ARBA" id="ARBA00023002"/>
    </source>
</evidence>
<evidence type="ECO:0000256" key="4">
    <source>
        <dbReference type="ARBA" id="ARBA00022827"/>
    </source>
</evidence>
<evidence type="ECO:0008006" key="12">
    <source>
        <dbReference type="Google" id="ProtNLM"/>
    </source>
</evidence>
<accession>W4MAQ3</accession>
<keyword evidence="3 6" id="KW-0285">Flavoprotein</keyword>
<dbReference type="AlphaFoldDB" id="W4MAQ3"/>
<comment type="similarity">
    <text evidence="2 6">Belongs to the acyl-CoA dehydrogenase family.</text>
</comment>
<dbReference type="Pfam" id="PF02770">
    <property type="entry name" value="Acyl-CoA_dh_M"/>
    <property type="match status" value="1"/>
</dbReference>
<evidence type="ECO:0000256" key="2">
    <source>
        <dbReference type="ARBA" id="ARBA00009347"/>
    </source>
</evidence>
<evidence type="ECO:0000256" key="6">
    <source>
        <dbReference type="RuleBase" id="RU362125"/>
    </source>
</evidence>
<dbReference type="InterPro" id="IPR009075">
    <property type="entry name" value="AcylCo_DH/oxidase_C"/>
</dbReference>
<dbReference type="InterPro" id="IPR009100">
    <property type="entry name" value="AcylCoA_DH/oxidase_NM_dom_sf"/>
</dbReference>
<dbReference type="Pfam" id="PF00441">
    <property type="entry name" value="Acyl-CoA_dh_1"/>
    <property type="match status" value="1"/>
</dbReference>
<dbReference type="InterPro" id="IPR006091">
    <property type="entry name" value="Acyl-CoA_Oxase/DH_mid-dom"/>
</dbReference>
<dbReference type="Gene3D" id="1.10.540.10">
    <property type="entry name" value="Acyl-CoA dehydrogenase/oxidase, N-terminal domain"/>
    <property type="match status" value="1"/>
</dbReference>
<dbReference type="InterPro" id="IPR046373">
    <property type="entry name" value="Acyl-CoA_Oxase/DH_mid-dom_sf"/>
</dbReference>